<dbReference type="NCBIfam" id="TIGR03986">
    <property type="entry name" value="TIGR03986 family CRISPR-associated RAMP protein"/>
    <property type="match status" value="1"/>
</dbReference>
<dbReference type="EMBL" id="WVIC01000025">
    <property type="protein sequence ID" value="NCJ07357.1"/>
    <property type="molecule type" value="Genomic_DNA"/>
</dbReference>
<evidence type="ECO:0000313" key="3">
    <source>
        <dbReference type="Proteomes" id="UP000607397"/>
    </source>
</evidence>
<protein>
    <submittedName>
        <fullName evidence="2">TIGR03986 family CRISPR-associated RAMP protein</fullName>
    </submittedName>
</protein>
<reference evidence="2" key="1">
    <citation type="submission" date="2019-12" db="EMBL/GenBank/DDBJ databases">
        <title>High-Quality draft genome sequences of three cyanobacteria isolated from the limestone walls of the Old Cathedral of Coimbra.</title>
        <authorList>
            <person name="Tiago I."/>
            <person name="Soares F."/>
            <person name="Portugal A."/>
        </authorList>
    </citation>
    <scope>NUCLEOTIDE SEQUENCE [LARGE SCALE GENOMIC DNA]</scope>
    <source>
        <strain evidence="2">C</strain>
    </source>
</reference>
<sequence length="546" mass="62137">MIQTLSGGWKIRPARELVQNASFARIEKDEIPKNLSKWRKSENAYNIGVSVDPIKTFSHNYGRVKLRYAKAKPLEGGEENGVLIKTGSAPRKHMQFVFGLPETHDRSDISIPNELIEEYKNQITEGQKKILGAEGVLLNSQSVFYLLEENQLVFFGHAMMFRLPYRSSTRSFIPSQLRSSENLKNIETTDFTDAIFGYARDQKREENQTRCGRVFLTDSICVNFEQERPISPKILASPKSTTFQHYLVQPEEIKADPKKLKHYASEPVCKTVLRGHKLYWHKRDIMLPQIREADIGKINKSKSQYTKIKPLKPGSLFNFSIHFENLSKVELGALLWVLDLAQDEKYRLSLGMGKPLGLGAIKITHKLYLNQRKQRYKTLFTDEQWFTGYPAEPDSSKPYIKAFDAHIRQEIGATESSLKNVRRIKMLLAMLSWTEAPPADQTRYLEIERDASQPHIGTPKKGKVNEYADRPVLPTPLQVIGWEDCNNKNDNPNSGDSGKGNSPKPTSPKPDKGNHASSKPRKSSSARTEKTSMAAALERPKLPKQR</sequence>
<keyword evidence="3" id="KW-1185">Reference proteome</keyword>
<proteinExistence type="predicted"/>
<feature type="compositionally biased region" description="Polar residues" evidence="1">
    <location>
        <begin position="488"/>
        <end position="504"/>
    </location>
</feature>
<accession>A0A8K2A0Y3</accession>
<dbReference type="AlphaFoldDB" id="A0A8K2A0Y3"/>
<name>A0A8K2A0Y3_9CYAN</name>
<dbReference type="Proteomes" id="UP000607397">
    <property type="component" value="Unassembled WGS sequence"/>
</dbReference>
<comment type="caution">
    <text evidence="2">The sequence shown here is derived from an EMBL/GenBank/DDBJ whole genome shotgun (WGS) entry which is preliminary data.</text>
</comment>
<evidence type="ECO:0000256" key="1">
    <source>
        <dbReference type="SAM" id="MobiDB-lite"/>
    </source>
</evidence>
<dbReference type="InterPro" id="IPR023825">
    <property type="entry name" value="CRISPR-assoc_RAMP_BGP1436"/>
</dbReference>
<gene>
    <name evidence="2" type="ORF">GS597_12730</name>
</gene>
<feature type="region of interest" description="Disordered" evidence="1">
    <location>
        <begin position="449"/>
        <end position="546"/>
    </location>
</feature>
<dbReference type="RefSeq" id="WP_161825836.1">
    <property type="nucleotide sequence ID" value="NZ_WVIC01000025.1"/>
</dbReference>
<evidence type="ECO:0000313" key="2">
    <source>
        <dbReference type="EMBL" id="NCJ07357.1"/>
    </source>
</evidence>
<organism evidence="2 3">
    <name type="scientific">Petrachloros mirabilis ULC683</name>
    <dbReference type="NCBI Taxonomy" id="2781853"/>
    <lineage>
        <taxon>Bacteria</taxon>
        <taxon>Bacillati</taxon>
        <taxon>Cyanobacteriota</taxon>
        <taxon>Cyanophyceae</taxon>
        <taxon>Synechococcales</taxon>
        <taxon>Petrachlorosaceae</taxon>
        <taxon>Petrachloros</taxon>
        <taxon>Petrachloros mirabilis</taxon>
    </lineage>
</organism>